<dbReference type="RefSeq" id="WP_092461381.1">
    <property type="nucleotide sequence ID" value="NZ_BJEE01000002.1"/>
</dbReference>
<proteinExistence type="predicted"/>
<keyword evidence="1" id="KW-0472">Membrane</keyword>
<evidence type="ECO:0000256" key="1">
    <source>
        <dbReference type="SAM" id="Phobius"/>
    </source>
</evidence>
<dbReference type="EMBL" id="FMAO01000001">
    <property type="protein sequence ID" value="SCB78368.1"/>
    <property type="molecule type" value="Genomic_DNA"/>
</dbReference>
<protein>
    <recommendedName>
        <fullName evidence="4">O-antigen ligase</fullName>
    </recommendedName>
</protein>
<dbReference type="Proteomes" id="UP000199268">
    <property type="component" value="Unassembled WGS sequence"/>
</dbReference>
<evidence type="ECO:0000313" key="3">
    <source>
        <dbReference type="Proteomes" id="UP000199268"/>
    </source>
</evidence>
<dbReference type="AlphaFoldDB" id="A0A1C3Z7Z2"/>
<organism evidence="2 3">
    <name type="scientific">Weissella bombi</name>
    <dbReference type="NCBI Taxonomy" id="1505725"/>
    <lineage>
        <taxon>Bacteria</taxon>
        <taxon>Bacillati</taxon>
        <taxon>Bacillota</taxon>
        <taxon>Bacilli</taxon>
        <taxon>Lactobacillales</taxon>
        <taxon>Lactobacillaceae</taxon>
        <taxon>Weissella</taxon>
    </lineage>
</organism>
<feature type="transmembrane region" description="Helical" evidence="1">
    <location>
        <begin position="86"/>
        <end position="104"/>
    </location>
</feature>
<dbReference type="OrthoDB" id="2148748at2"/>
<feature type="transmembrane region" description="Helical" evidence="1">
    <location>
        <begin position="265"/>
        <end position="285"/>
    </location>
</feature>
<feature type="transmembrane region" description="Helical" evidence="1">
    <location>
        <begin position="189"/>
        <end position="208"/>
    </location>
</feature>
<sequence length="458" mass="52304">MMSWLMPFAILPKTYTFFFFDSFAQIAIAVFGLYILSKLYVQPQLLSTVLPKTTTLRLWGVFVVVQLCLMAYQSVKMGNSQQTYGLLHSLVSFIQMILVIWVAYTVQKMAIQSYDDAKKFAKSVIWTLVGYSVIVLLPQIFFLLGIGRLGRVTNLIAKLFERHWLDRDFYNNGSYVTTLFRLNGLEPEASFLALLLGLAFAPLLLMIIQEPIKSFKNHRKLYMLSWVMVVFMALVLLYAKTTTGFLIIFILALLYWLMAPKNQKIWLFGLGIAALVCVGLAYETIPAVTELLNRWLFEKGGTDNRLGGTLGLIGAWVHHPLFGVGYGYEGPYIVQNLPEWSKNNYEYLEVYKNQSYPILNDVFGWLARYGLVFMATGAWLLFGLIKRAMVVLKSLGQLSNNEHIVFYRIVIKAFFVTLVSILLVAAVTPANVTSWPILLMLFFYWRVIHLAEDEVNGR</sequence>
<feature type="transmembrane region" description="Helical" evidence="1">
    <location>
        <begin position="15"/>
        <end position="36"/>
    </location>
</feature>
<evidence type="ECO:0000313" key="2">
    <source>
        <dbReference type="EMBL" id="SCB78368.1"/>
    </source>
</evidence>
<reference evidence="3" key="1">
    <citation type="submission" date="2016-08" db="EMBL/GenBank/DDBJ databases">
        <authorList>
            <person name="Varghese N."/>
            <person name="Submissions Spin"/>
        </authorList>
    </citation>
    <scope>NUCLEOTIDE SEQUENCE [LARGE SCALE GENOMIC DNA]</scope>
    <source>
        <strain evidence="3">R-53094</strain>
    </source>
</reference>
<feature type="transmembrane region" description="Helical" evidence="1">
    <location>
        <begin position="124"/>
        <end position="146"/>
    </location>
</feature>
<keyword evidence="1" id="KW-0812">Transmembrane</keyword>
<feature type="transmembrane region" description="Helical" evidence="1">
    <location>
        <begin position="56"/>
        <end position="74"/>
    </location>
</feature>
<gene>
    <name evidence="2" type="ORF">GA0061074_101352</name>
</gene>
<name>A0A1C3Z7Z2_9LACO</name>
<feature type="transmembrane region" description="Helical" evidence="1">
    <location>
        <begin position="243"/>
        <end position="258"/>
    </location>
</feature>
<keyword evidence="3" id="KW-1185">Reference proteome</keyword>
<feature type="transmembrane region" description="Helical" evidence="1">
    <location>
        <begin position="366"/>
        <end position="385"/>
    </location>
</feature>
<feature type="transmembrane region" description="Helical" evidence="1">
    <location>
        <begin position="433"/>
        <end position="451"/>
    </location>
</feature>
<feature type="transmembrane region" description="Helical" evidence="1">
    <location>
        <begin position="405"/>
        <end position="427"/>
    </location>
</feature>
<keyword evidence="1" id="KW-1133">Transmembrane helix</keyword>
<dbReference type="STRING" id="1505725.GA0061074_101352"/>
<feature type="transmembrane region" description="Helical" evidence="1">
    <location>
        <begin position="220"/>
        <end position="237"/>
    </location>
</feature>
<accession>A0A1C3Z7Z2</accession>
<evidence type="ECO:0008006" key="4">
    <source>
        <dbReference type="Google" id="ProtNLM"/>
    </source>
</evidence>